<comment type="caution">
    <text evidence="2">The sequence shown here is derived from an EMBL/GenBank/DDBJ whole genome shotgun (WGS) entry which is preliminary data.</text>
</comment>
<sequence length="32" mass="3425">MKLTTISGVFVLILALFILLIISAGFLLTDMG</sequence>
<keyword evidence="1" id="KW-0472">Membrane</keyword>
<organism evidence="2 3">
    <name type="scientific">Flexistipes sinusarabici</name>
    <dbReference type="NCBI Taxonomy" id="2352"/>
    <lineage>
        <taxon>Bacteria</taxon>
        <taxon>Pseudomonadati</taxon>
        <taxon>Deferribacterota</taxon>
        <taxon>Deferribacteres</taxon>
        <taxon>Deferribacterales</taxon>
        <taxon>Flexistipitaceae</taxon>
        <taxon>Flexistipes</taxon>
    </lineage>
</organism>
<feature type="transmembrane region" description="Helical" evidence="1">
    <location>
        <begin position="6"/>
        <end position="28"/>
    </location>
</feature>
<proteinExistence type="predicted"/>
<dbReference type="AlphaFoldDB" id="A0A3D5QEH8"/>
<protein>
    <submittedName>
        <fullName evidence="2">Molybdenum ABC transporter permease</fullName>
    </submittedName>
</protein>
<evidence type="ECO:0000256" key="1">
    <source>
        <dbReference type="SAM" id="Phobius"/>
    </source>
</evidence>
<dbReference type="Proteomes" id="UP000262325">
    <property type="component" value="Unassembled WGS sequence"/>
</dbReference>
<keyword evidence="1" id="KW-1133">Transmembrane helix</keyword>
<feature type="non-terminal residue" evidence="2">
    <location>
        <position position="32"/>
    </location>
</feature>
<dbReference type="EMBL" id="DPPF01000222">
    <property type="protein sequence ID" value="HCW94084.1"/>
    <property type="molecule type" value="Genomic_DNA"/>
</dbReference>
<evidence type="ECO:0000313" key="2">
    <source>
        <dbReference type="EMBL" id="HCW94084.1"/>
    </source>
</evidence>
<accession>A0A3D5QEH8</accession>
<gene>
    <name evidence="2" type="ORF">DHM44_10440</name>
</gene>
<name>A0A3D5QEH8_FLESI</name>
<keyword evidence="1" id="KW-0812">Transmembrane</keyword>
<evidence type="ECO:0000313" key="3">
    <source>
        <dbReference type="Proteomes" id="UP000262325"/>
    </source>
</evidence>
<reference evidence="2 3" key="1">
    <citation type="journal article" date="2018" name="Nat. Biotechnol.">
        <title>A standardized bacterial taxonomy based on genome phylogeny substantially revises the tree of life.</title>
        <authorList>
            <person name="Parks D.H."/>
            <person name="Chuvochina M."/>
            <person name="Waite D.W."/>
            <person name="Rinke C."/>
            <person name="Skarshewski A."/>
            <person name="Chaumeil P.A."/>
            <person name="Hugenholtz P."/>
        </authorList>
    </citation>
    <scope>NUCLEOTIDE SEQUENCE [LARGE SCALE GENOMIC DNA]</scope>
    <source>
        <strain evidence="2">UBA8672</strain>
    </source>
</reference>